<dbReference type="EMBL" id="JAACJJ010000058">
    <property type="protein sequence ID" value="KAF5309852.1"/>
    <property type="molecule type" value="Genomic_DNA"/>
</dbReference>
<dbReference type="PANTHER" id="PTHR36124:SF1">
    <property type="entry name" value="ER-BOUND OXYGENASE MPAB_MPAB'_RUBBER OXYGENASE CATALYTIC DOMAIN-CONTAINING PROTEIN"/>
    <property type="match status" value="1"/>
</dbReference>
<evidence type="ECO:0000313" key="3">
    <source>
        <dbReference type="Proteomes" id="UP000567179"/>
    </source>
</evidence>
<dbReference type="AlphaFoldDB" id="A0A8H5ERL3"/>
<comment type="caution">
    <text evidence="2">The sequence shown here is derived from an EMBL/GenBank/DDBJ whole genome shotgun (WGS) entry which is preliminary data.</text>
</comment>
<organism evidence="2 3">
    <name type="scientific">Psilocybe cf. subviscida</name>
    <dbReference type="NCBI Taxonomy" id="2480587"/>
    <lineage>
        <taxon>Eukaryota</taxon>
        <taxon>Fungi</taxon>
        <taxon>Dikarya</taxon>
        <taxon>Basidiomycota</taxon>
        <taxon>Agaricomycotina</taxon>
        <taxon>Agaricomycetes</taxon>
        <taxon>Agaricomycetidae</taxon>
        <taxon>Agaricales</taxon>
        <taxon>Agaricineae</taxon>
        <taxon>Strophariaceae</taxon>
        <taxon>Psilocybe</taxon>
    </lineage>
</organism>
<name>A0A8H5ERL3_9AGAR</name>
<keyword evidence="1" id="KW-0472">Membrane</keyword>
<evidence type="ECO:0008006" key="4">
    <source>
        <dbReference type="Google" id="ProtNLM"/>
    </source>
</evidence>
<sequence>MALSGNLSLGNSPTAEYLHPVFTDQSPTSRSTLSSILALRSLWILLSSIDRGTVIAGLLVTLITYLLVVRHLRFRSIRALEEKYGATMDQFKDIDYKDAQSILANLFLLEAPWLFLTSKDFAFLRAFGITEIADLSVKAKKMVDDTGLRYSDTVVFATEWILNPLDSDRAVLSLNRVNFIHSRYKGIKNDQMVYTLCLLICEVFDWIDKYEWRTSVPLERYASYVFWKENGDSRKHHPSHVRRDFEAAEMHPSYNSNRIAQAVVRLYESTLPRFLRPLFTNILISFMDERLRQATMLELNATSLVIGTLTTKILPIALSLRAGFVRHCMLPRKSHPTVFKPAGADGRVHVTYWQMQPHYAPVTLWGKWGPDALYRRVFGLPLPGNDWVSEGYKLEEVGYGGRGAEKVLEVVERAKNGGCPYSTYGRVDNESELGGIFARYGASCPMMPKDGN</sequence>
<dbReference type="GO" id="GO:0016491">
    <property type="term" value="F:oxidoreductase activity"/>
    <property type="evidence" value="ECO:0007669"/>
    <property type="project" value="InterPro"/>
</dbReference>
<accession>A0A8H5ERL3</accession>
<keyword evidence="1" id="KW-1133">Transmembrane helix</keyword>
<dbReference type="PANTHER" id="PTHR36124">
    <property type="match status" value="1"/>
</dbReference>
<keyword evidence="3" id="KW-1185">Reference proteome</keyword>
<reference evidence="2 3" key="1">
    <citation type="journal article" date="2020" name="ISME J.">
        <title>Uncovering the hidden diversity of litter-decomposition mechanisms in mushroom-forming fungi.</title>
        <authorList>
            <person name="Floudas D."/>
            <person name="Bentzer J."/>
            <person name="Ahren D."/>
            <person name="Johansson T."/>
            <person name="Persson P."/>
            <person name="Tunlid A."/>
        </authorList>
    </citation>
    <scope>NUCLEOTIDE SEQUENCE [LARGE SCALE GENOMIC DNA]</scope>
    <source>
        <strain evidence="2 3">CBS 101986</strain>
    </source>
</reference>
<evidence type="ECO:0000256" key="1">
    <source>
        <dbReference type="SAM" id="Phobius"/>
    </source>
</evidence>
<proteinExistence type="predicted"/>
<dbReference type="Proteomes" id="UP000567179">
    <property type="component" value="Unassembled WGS sequence"/>
</dbReference>
<dbReference type="InterPro" id="IPR046366">
    <property type="entry name" value="MPAB"/>
</dbReference>
<feature type="transmembrane region" description="Helical" evidence="1">
    <location>
        <begin position="42"/>
        <end position="68"/>
    </location>
</feature>
<protein>
    <recommendedName>
        <fullName evidence="4">ER-bound oxygenase mpaB/mpaB'/Rubber oxygenase catalytic domain-containing protein</fullName>
    </recommendedName>
</protein>
<gene>
    <name evidence="2" type="ORF">D9619_010346</name>
</gene>
<keyword evidence="1" id="KW-0812">Transmembrane</keyword>
<evidence type="ECO:0000313" key="2">
    <source>
        <dbReference type="EMBL" id="KAF5309852.1"/>
    </source>
</evidence>
<dbReference type="OrthoDB" id="545169at2759"/>